<organism evidence="6 7">
    <name type="scientific">Stomoxys calcitrans</name>
    <name type="common">Stable fly</name>
    <name type="synonym">Conops calcitrans</name>
    <dbReference type="NCBI Taxonomy" id="35570"/>
    <lineage>
        <taxon>Eukaryota</taxon>
        <taxon>Metazoa</taxon>
        <taxon>Ecdysozoa</taxon>
        <taxon>Arthropoda</taxon>
        <taxon>Hexapoda</taxon>
        <taxon>Insecta</taxon>
        <taxon>Pterygota</taxon>
        <taxon>Neoptera</taxon>
        <taxon>Endopterygota</taxon>
        <taxon>Diptera</taxon>
        <taxon>Brachycera</taxon>
        <taxon>Muscomorpha</taxon>
        <taxon>Muscoidea</taxon>
        <taxon>Muscidae</taxon>
        <taxon>Stomoxys</taxon>
    </lineage>
</organism>
<dbReference type="GO" id="GO:0060294">
    <property type="term" value="P:cilium movement involved in cell motility"/>
    <property type="evidence" value="ECO:0007669"/>
    <property type="project" value="UniProtKB-UniRule"/>
</dbReference>
<evidence type="ECO:0000256" key="4">
    <source>
        <dbReference type="RuleBase" id="RU367040"/>
    </source>
</evidence>
<dbReference type="PANTHER" id="PTHR19960">
    <property type="entry name" value="TEKTIN"/>
    <property type="match status" value="1"/>
</dbReference>
<keyword evidence="2" id="KW-0963">Cytoplasm</keyword>
<dbReference type="EnsemblMetazoa" id="SCAU010103-RA">
    <property type="protein sequence ID" value="SCAU010103-PA"/>
    <property type="gene ID" value="SCAU010103"/>
</dbReference>
<dbReference type="AlphaFoldDB" id="A0A1I8PQ26"/>
<dbReference type="VEuPathDB" id="VectorBase:SCAU010103"/>
<proteinExistence type="inferred from homology"/>
<name>A0A1I8PQ26_STOCA</name>
<keyword evidence="7" id="KW-1185">Reference proteome</keyword>
<comment type="similarity">
    <text evidence="1 4">Belongs to the tektin family.</text>
</comment>
<dbReference type="InterPro" id="IPR048256">
    <property type="entry name" value="Tektin-like"/>
</dbReference>
<dbReference type="InterPro" id="IPR000435">
    <property type="entry name" value="Tektins"/>
</dbReference>
<keyword evidence="4" id="KW-0966">Cell projection</keyword>
<dbReference type="Pfam" id="PF03148">
    <property type="entry name" value="Tektin"/>
    <property type="match status" value="1"/>
</dbReference>
<comment type="subcellular location">
    <subcellularLocation>
        <location evidence="4">Cytoplasm</location>
        <location evidence="4">Cytoskeleton</location>
        <location evidence="4">Cilium axoneme</location>
    </subcellularLocation>
</comment>
<dbReference type="PRINTS" id="PR00511">
    <property type="entry name" value="TEKTIN"/>
</dbReference>
<protein>
    <recommendedName>
        <fullName evidence="4">Tektin</fullName>
    </recommendedName>
</protein>
<dbReference type="GO" id="GO:0015630">
    <property type="term" value="C:microtubule cytoskeleton"/>
    <property type="evidence" value="ECO:0007669"/>
    <property type="project" value="UniProtKB-UniRule"/>
</dbReference>
<sequence>SPFPLRKAKDNVKCTTTLKKDHQEKDILPQASEQYWEHFTRETLEEVEMCRQKSVKLRQTLNAILLNSARDIRTQADVVEKAFTVRINCMQENLKRFEIDLRDCLQKLADTETRIVHLQQVIRSLDAPMKVAQTRMDNRSFRPNVENCRDKVQQDLIDEVASIQSGVTAMLQELDEAEQVKNQLMQTRSTLEREIMLKRRTLWIDRERCMLLRSHYPSANALSGYANI</sequence>
<dbReference type="GO" id="GO:0005634">
    <property type="term" value="C:nucleus"/>
    <property type="evidence" value="ECO:0007669"/>
    <property type="project" value="TreeGrafter"/>
</dbReference>
<keyword evidence="3 5" id="KW-0175">Coiled coil</keyword>
<feature type="coiled-coil region" evidence="5">
    <location>
        <begin position="167"/>
        <end position="194"/>
    </location>
</feature>
<dbReference type="GO" id="GO:0005930">
    <property type="term" value="C:axoneme"/>
    <property type="evidence" value="ECO:0007669"/>
    <property type="project" value="UniProtKB-SubCell"/>
</dbReference>
<evidence type="ECO:0000313" key="7">
    <source>
        <dbReference type="Proteomes" id="UP000095300"/>
    </source>
</evidence>
<feature type="coiled-coil region" evidence="5">
    <location>
        <begin position="87"/>
        <end position="114"/>
    </location>
</feature>
<evidence type="ECO:0000256" key="2">
    <source>
        <dbReference type="ARBA" id="ARBA00022490"/>
    </source>
</evidence>
<keyword evidence="4" id="KW-0282">Flagellum</keyword>
<keyword evidence="4" id="KW-0969">Cilium</keyword>
<dbReference type="GO" id="GO:0060271">
    <property type="term" value="P:cilium assembly"/>
    <property type="evidence" value="ECO:0007669"/>
    <property type="project" value="UniProtKB-UniRule"/>
</dbReference>
<evidence type="ECO:0000313" key="6">
    <source>
        <dbReference type="EnsemblMetazoa" id="SCAU010103-PA"/>
    </source>
</evidence>
<reference evidence="6" key="1">
    <citation type="submission" date="2020-05" db="UniProtKB">
        <authorList>
            <consortium name="EnsemblMetazoa"/>
        </authorList>
    </citation>
    <scope>IDENTIFICATION</scope>
    <source>
        <strain evidence="6">USDA</strain>
    </source>
</reference>
<evidence type="ECO:0000256" key="1">
    <source>
        <dbReference type="ARBA" id="ARBA00007209"/>
    </source>
</evidence>
<dbReference type="Proteomes" id="UP000095300">
    <property type="component" value="Unassembled WGS sequence"/>
</dbReference>
<dbReference type="PANTHER" id="PTHR19960:SF12">
    <property type="entry name" value="TEKTIN-4"/>
    <property type="match status" value="1"/>
</dbReference>
<accession>A0A1I8PQ26</accession>
<evidence type="ECO:0000256" key="5">
    <source>
        <dbReference type="SAM" id="Coils"/>
    </source>
</evidence>
<gene>
    <name evidence="6" type="primary">106092865</name>
</gene>
<evidence type="ECO:0000256" key="3">
    <source>
        <dbReference type="ARBA" id="ARBA00023054"/>
    </source>
</evidence>
<dbReference type="STRING" id="35570.A0A1I8PQ26"/>